<dbReference type="RefSeq" id="WP_305171743.1">
    <property type="nucleotide sequence ID" value="NZ_JAUUDS010000001.1"/>
</dbReference>
<feature type="domain" description="PilZ" evidence="1">
    <location>
        <begin position="14"/>
        <end position="92"/>
    </location>
</feature>
<protein>
    <submittedName>
        <fullName evidence="2">PilZ domain-containing protein</fullName>
    </submittedName>
</protein>
<proteinExistence type="predicted"/>
<gene>
    <name evidence="2" type="ORF">Q5H91_03090</name>
</gene>
<organism evidence="2 3">
    <name type="scientific">Sphingomonas aurea</name>
    <dbReference type="NCBI Taxonomy" id="3063994"/>
    <lineage>
        <taxon>Bacteria</taxon>
        <taxon>Pseudomonadati</taxon>
        <taxon>Pseudomonadota</taxon>
        <taxon>Alphaproteobacteria</taxon>
        <taxon>Sphingomonadales</taxon>
        <taxon>Sphingomonadaceae</taxon>
        <taxon>Sphingomonas</taxon>
    </lineage>
</organism>
<dbReference type="Pfam" id="PF07238">
    <property type="entry name" value="PilZ"/>
    <property type="match status" value="1"/>
</dbReference>
<evidence type="ECO:0000259" key="1">
    <source>
        <dbReference type="Pfam" id="PF07238"/>
    </source>
</evidence>
<evidence type="ECO:0000313" key="3">
    <source>
        <dbReference type="Proteomes" id="UP001230685"/>
    </source>
</evidence>
<accession>A0ABT9EGT5</accession>
<dbReference type="Gene3D" id="2.40.10.220">
    <property type="entry name" value="predicted glycosyltransferase like domains"/>
    <property type="match status" value="1"/>
</dbReference>
<reference evidence="2 3" key="1">
    <citation type="submission" date="2023-07" db="EMBL/GenBank/DDBJ databases">
        <authorList>
            <person name="Kim M.K."/>
        </authorList>
    </citation>
    <scope>NUCLEOTIDE SEQUENCE [LARGE SCALE GENOMIC DNA]</scope>
    <source>
        <strain evidence="2 3">KR1UV-12</strain>
    </source>
</reference>
<name>A0ABT9EGT5_9SPHN</name>
<sequence length="105" mass="11623">MFVAEFEPFHPKGRRASPRAALTIDASLDRGRLGRAVCRVIDLSTTGARLQTYSALSRGSMICLILPELGKVEAEIMWSNDFLAGCQFRRPILQTLVDRLAGDDD</sequence>
<dbReference type="InterPro" id="IPR009875">
    <property type="entry name" value="PilZ_domain"/>
</dbReference>
<dbReference type="EMBL" id="JAUUDS010000001">
    <property type="protein sequence ID" value="MDP1026185.1"/>
    <property type="molecule type" value="Genomic_DNA"/>
</dbReference>
<dbReference type="Proteomes" id="UP001230685">
    <property type="component" value="Unassembled WGS sequence"/>
</dbReference>
<comment type="caution">
    <text evidence="2">The sequence shown here is derived from an EMBL/GenBank/DDBJ whole genome shotgun (WGS) entry which is preliminary data.</text>
</comment>
<evidence type="ECO:0000313" key="2">
    <source>
        <dbReference type="EMBL" id="MDP1026185.1"/>
    </source>
</evidence>
<dbReference type="SUPFAM" id="SSF141371">
    <property type="entry name" value="PilZ domain-like"/>
    <property type="match status" value="1"/>
</dbReference>
<keyword evidence="3" id="KW-1185">Reference proteome</keyword>